<dbReference type="CDD" id="cd00221">
    <property type="entry name" value="Vsr"/>
    <property type="match status" value="1"/>
</dbReference>
<keyword evidence="5" id="KW-0234">DNA repair</keyword>
<reference evidence="8" key="1">
    <citation type="journal article" date="2021" name="Nat. Microbiol.">
        <title>Cocultivation of an ultrasmall environmental parasitic bacterium with lytic ability against bacteria associated with wastewater foams.</title>
        <authorList>
            <person name="Batinovic S."/>
            <person name="Rose J.J.A."/>
            <person name="Ratcliffe J."/>
            <person name="Seviour R.J."/>
            <person name="Petrovski S."/>
        </authorList>
    </citation>
    <scope>NUCLEOTIDE SEQUENCE</scope>
    <source>
        <strain evidence="8">CON44</strain>
    </source>
</reference>
<evidence type="ECO:0000313" key="8">
    <source>
        <dbReference type="EMBL" id="QHN37990.1"/>
    </source>
</evidence>
<dbReference type="SUPFAM" id="SSF52980">
    <property type="entry name" value="Restriction endonuclease-like"/>
    <property type="match status" value="1"/>
</dbReference>
<organism evidence="8">
    <name type="scientific">Gordonia amarae</name>
    <dbReference type="NCBI Taxonomy" id="36821"/>
    <lineage>
        <taxon>Bacteria</taxon>
        <taxon>Bacillati</taxon>
        <taxon>Actinomycetota</taxon>
        <taxon>Actinomycetes</taxon>
        <taxon>Mycobacteriales</taxon>
        <taxon>Gordoniaceae</taxon>
        <taxon>Gordonia</taxon>
    </lineage>
</organism>
<name>A0A857LIJ4_9ACTN</name>
<dbReference type="EMBL" id="CP045810">
    <property type="protein sequence ID" value="QHN37990.1"/>
    <property type="molecule type" value="Genomic_DNA"/>
</dbReference>
<evidence type="ECO:0000256" key="4">
    <source>
        <dbReference type="ARBA" id="ARBA00022801"/>
    </source>
</evidence>
<evidence type="ECO:0000256" key="6">
    <source>
        <dbReference type="ARBA" id="ARBA00029466"/>
    </source>
</evidence>
<dbReference type="NCBIfam" id="TIGR00632">
    <property type="entry name" value="vsr"/>
    <property type="match status" value="1"/>
</dbReference>
<dbReference type="AlphaFoldDB" id="A0A857LIJ4"/>
<dbReference type="InterPro" id="IPR011335">
    <property type="entry name" value="Restrct_endonuc-II-like"/>
</dbReference>
<sequence length="148" mass="17024">MRRSSLPLTSADAATSRRMSRQRTRDTQPELLLRRELHRRGLRYRVDAPLPGMPRRRADILFSRAKVAVFVDGCFWHGCPEHRPSPTNNGDWWSVKLDRNIERDRDTDSHLQSLGWTVLRVWEHEDIEDAANGVESAVRPAPSDSASL</sequence>
<dbReference type="Gene3D" id="3.40.960.10">
    <property type="entry name" value="VSR Endonuclease"/>
    <property type="match status" value="1"/>
</dbReference>
<dbReference type="InterPro" id="IPR004603">
    <property type="entry name" value="DNA_mismatch_endonuc_vsr"/>
</dbReference>
<feature type="region of interest" description="Disordered" evidence="7">
    <location>
        <begin position="1"/>
        <end position="29"/>
    </location>
</feature>
<accession>A0A857LIJ4</accession>
<dbReference type="REBASE" id="488715">
    <property type="entry name" value="V.Gam374ORF1245P"/>
</dbReference>
<keyword evidence="4" id="KW-0378">Hydrolase</keyword>
<dbReference type="GO" id="GO:0016787">
    <property type="term" value="F:hydrolase activity"/>
    <property type="evidence" value="ECO:0007669"/>
    <property type="project" value="UniProtKB-KW"/>
</dbReference>
<proteinExistence type="inferred from homology"/>
<comment type="similarity">
    <text evidence="6">Belongs to the Vsr family.</text>
</comment>
<evidence type="ECO:0000256" key="5">
    <source>
        <dbReference type="ARBA" id="ARBA00023204"/>
    </source>
</evidence>
<keyword evidence="1" id="KW-0540">Nuclease</keyword>
<evidence type="ECO:0000256" key="2">
    <source>
        <dbReference type="ARBA" id="ARBA00022759"/>
    </source>
</evidence>
<dbReference type="REBASE" id="487277">
    <property type="entry name" value="V.Gam27808ORF1245P"/>
</dbReference>
<dbReference type="REBASE" id="488713">
    <property type="entry name" value="V.Gam372ORF1245P"/>
</dbReference>
<protein>
    <submittedName>
        <fullName evidence="8">DNA mismatch endonuclease Vsr</fullName>
    </submittedName>
</protein>
<evidence type="ECO:0000256" key="7">
    <source>
        <dbReference type="SAM" id="MobiDB-lite"/>
    </source>
</evidence>
<evidence type="ECO:0000256" key="3">
    <source>
        <dbReference type="ARBA" id="ARBA00022763"/>
    </source>
</evidence>
<evidence type="ECO:0000256" key="1">
    <source>
        <dbReference type="ARBA" id="ARBA00022722"/>
    </source>
</evidence>
<dbReference type="REBASE" id="488719">
    <property type="entry name" value="V.Gam368ORF1250P"/>
</dbReference>
<keyword evidence="2 8" id="KW-0255">Endonuclease</keyword>
<dbReference type="Pfam" id="PF03852">
    <property type="entry name" value="Vsr"/>
    <property type="match status" value="1"/>
</dbReference>
<gene>
    <name evidence="8" type="primary">vsr</name>
    <name evidence="8" type="ORF">GII30_01240</name>
</gene>
<dbReference type="GO" id="GO:0006298">
    <property type="term" value="P:mismatch repair"/>
    <property type="evidence" value="ECO:0007669"/>
    <property type="project" value="InterPro"/>
</dbReference>
<dbReference type="GO" id="GO:0004519">
    <property type="term" value="F:endonuclease activity"/>
    <property type="evidence" value="ECO:0007669"/>
    <property type="project" value="UniProtKB-KW"/>
</dbReference>
<keyword evidence="3" id="KW-0227">DNA damage</keyword>